<evidence type="ECO:0000313" key="2">
    <source>
        <dbReference type="Proteomes" id="UP001158576"/>
    </source>
</evidence>
<proteinExistence type="predicted"/>
<name>A0ABN7T4A6_OIKDI</name>
<reference evidence="1 2" key="1">
    <citation type="submission" date="2021-04" db="EMBL/GenBank/DDBJ databases">
        <authorList>
            <person name="Bliznina A."/>
        </authorList>
    </citation>
    <scope>NUCLEOTIDE SEQUENCE [LARGE SCALE GENOMIC DNA]</scope>
</reference>
<dbReference type="Proteomes" id="UP001158576">
    <property type="component" value="Chromosome 2"/>
</dbReference>
<sequence>MRQGLRLLEGTDLNKFIFAEKCCSMNNVAECWVELLRLTKKEKLEKLGIVMSKARASLSGTELERLHEIWTQ</sequence>
<dbReference type="EMBL" id="OU015567">
    <property type="protein sequence ID" value="CAG5111238.1"/>
    <property type="molecule type" value="Genomic_DNA"/>
</dbReference>
<evidence type="ECO:0000313" key="1">
    <source>
        <dbReference type="EMBL" id="CAG5111238.1"/>
    </source>
</evidence>
<organism evidence="1 2">
    <name type="scientific">Oikopleura dioica</name>
    <name type="common">Tunicate</name>
    <dbReference type="NCBI Taxonomy" id="34765"/>
    <lineage>
        <taxon>Eukaryota</taxon>
        <taxon>Metazoa</taxon>
        <taxon>Chordata</taxon>
        <taxon>Tunicata</taxon>
        <taxon>Appendicularia</taxon>
        <taxon>Copelata</taxon>
        <taxon>Oikopleuridae</taxon>
        <taxon>Oikopleura</taxon>
    </lineage>
</organism>
<accession>A0ABN7T4A6</accession>
<keyword evidence="2" id="KW-1185">Reference proteome</keyword>
<gene>
    <name evidence="1" type="ORF">OKIOD_LOCUS14330</name>
</gene>
<protein>
    <submittedName>
        <fullName evidence="1">Oidioi.mRNA.OKI2018_I69.chr2.g5565.t1.cds</fullName>
    </submittedName>
</protein>